<dbReference type="Gene3D" id="3.40.920.10">
    <property type="entry name" value="Pyruvate-ferredoxin oxidoreductase, PFOR, domain III"/>
    <property type="match status" value="1"/>
</dbReference>
<reference evidence="10" key="1">
    <citation type="journal article" date="2022" name="Microbiol. Resour. Announc.">
        <title>Draft Genome Sequence of a Methanogenic Archaeon from West Spitsbergen Permafrost.</title>
        <authorList>
            <person name="Trubitsyn V."/>
            <person name="Rivkina E."/>
            <person name="Shcherbakova V."/>
        </authorList>
    </citation>
    <scope>NUCLEOTIDE SEQUENCE [LARGE SCALE GENOMIC DNA]</scope>
    <source>
        <strain evidence="10">VT</strain>
    </source>
</reference>
<evidence type="ECO:0000256" key="3">
    <source>
        <dbReference type="ARBA" id="ARBA00019586"/>
    </source>
</evidence>
<evidence type="ECO:0000256" key="6">
    <source>
        <dbReference type="ARBA" id="ARBA00044815"/>
    </source>
</evidence>
<gene>
    <name evidence="9" type="ORF">K8N75_01105</name>
</gene>
<dbReference type="InterPro" id="IPR019752">
    <property type="entry name" value="Pyrv/ketoisovalerate_OxRed_cat"/>
</dbReference>
<dbReference type="Proteomes" id="UP000825933">
    <property type="component" value="Unassembled WGS sequence"/>
</dbReference>
<comment type="subunit">
    <text evidence="1">Heterotetramer of one alpha, one beta, one delta and one gamma chain.</text>
</comment>
<dbReference type="PANTHER" id="PTHR43366:SF1">
    <property type="entry name" value="PYRUVATE SYNTHASE SUBUNIT PORC"/>
    <property type="match status" value="1"/>
</dbReference>
<dbReference type="Pfam" id="PF01558">
    <property type="entry name" value="POR"/>
    <property type="match status" value="1"/>
</dbReference>
<evidence type="ECO:0000256" key="2">
    <source>
        <dbReference type="ARBA" id="ARBA00012822"/>
    </source>
</evidence>
<protein>
    <recommendedName>
        <fullName evidence="3">Pyruvate synthase subunit PorC</fullName>
        <ecNumber evidence="2">1.2.7.1</ecNumber>
    </recommendedName>
    <alternativeName>
        <fullName evidence="6">Pyruvate oxidoreductase gamma chain</fullName>
    </alternativeName>
    <alternativeName>
        <fullName evidence="5">Pyruvic-ferredoxin oxidoreductase subunit gamma</fullName>
    </alternativeName>
</protein>
<evidence type="ECO:0000256" key="4">
    <source>
        <dbReference type="ARBA" id="ARBA00023002"/>
    </source>
</evidence>
<evidence type="ECO:0000313" key="9">
    <source>
        <dbReference type="EMBL" id="MBZ2164653.1"/>
    </source>
</evidence>
<accession>A0A8T5UUW2</accession>
<dbReference type="EMBL" id="JAIOUQ010000003">
    <property type="protein sequence ID" value="MBZ2164653.1"/>
    <property type="molecule type" value="Genomic_DNA"/>
</dbReference>
<dbReference type="NCBIfam" id="NF040683">
    <property type="entry name" value="PorC_Meth_Thtga"/>
    <property type="match status" value="1"/>
</dbReference>
<keyword evidence="10" id="KW-1185">Reference proteome</keyword>
<keyword evidence="9" id="KW-0670">Pyruvate</keyword>
<evidence type="ECO:0000313" key="10">
    <source>
        <dbReference type="Proteomes" id="UP000825933"/>
    </source>
</evidence>
<dbReference type="InterPro" id="IPR053412">
    <property type="entry name" value="Pyruvate_synthase_PorC"/>
</dbReference>
<evidence type="ECO:0000259" key="8">
    <source>
        <dbReference type="Pfam" id="PF01558"/>
    </source>
</evidence>
<dbReference type="RefSeq" id="WP_223790340.1">
    <property type="nucleotide sequence ID" value="NZ_JAIOUQ010000003.1"/>
</dbReference>
<dbReference type="NCBIfam" id="TIGR02175">
    <property type="entry name" value="PorC_KorC"/>
    <property type="match status" value="1"/>
</dbReference>
<dbReference type="InterPro" id="IPR011894">
    <property type="entry name" value="PorC_KorC"/>
</dbReference>
<comment type="catalytic activity">
    <reaction evidence="7">
        <text>2 oxidized [2Fe-2S]-[ferredoxin] + pyruvate + CoA = 2 reduced [2Fe-2S]-[ferredoxin] + acetyl-CoA + CO2 + H(+)</text>
        <dbReference type="Rhea" id="RHEA:12765"/>
        <dbReference type="Rhea" id="RHEA-COMP:10000"/>
        <dbReference type="Rhea" id="RHEA-COMP:10001"/>
        <dbReference type="ChEBI" id="CHEBI:15361"/>
        <dbReference type="ChEBI" id="CHEBI:15378"/>
        <dbReference type="ChEBI" id="CHEBI:16526"/>
        <dbReference type="ChEBI" id="CHEBI:33737"/>
        <dbReference type="ChEBI" id="CHEBI:33738"/>
        <dbReference type="ChEBI" id="CHEBI:57287"/>
        <dbReference type="ChEBI" id="CHEBI:57288"/>
        <dbReference type="EC" id="1.2.7.1"/>
    </reaction>
</comment>
<dbReference type="PANTHER" id="PTHR43366">
    <property type="entry name" value="PYRUVATE SYNTHASE SUBUNIT PORC"/>
    <property type="match status" value="1"/>
</dbReference>
<organism evidence="9 10">
    <name type="scientific">Methanobacterium spitsbergense</name>
    <dbReference type="NCBI Taxonomy" id="2874285"/>
    <lineage>
        <taxon>Archaea</taxon>
        <taxon>Methanobacteriati</taxon>
        <taxon>Methanobacteriota</taxon>
        <taxon>Methanomada group</taxon>
        <taxon>Methanobacteria</taxon>
        <taxon>Methanobacteriales</taxon>
        <taxon>Methanobacteriaceae</taxon>
        <taxon>Methanobacterium</taxon>
    </lineage>
</organism>
<keyword evidence="4" id="KW-0560">Oxidoreductase</keyword>
<dbReference type="AlphaFoldDB" id="A0A8T5UUW2"/>
<dbReference type="SUPFAM" id="SSF53323">
    <property type="entry name" value="Pyruvate-ferredoxin oxidoreductase, PFOR, domain III"/>
    <property type="match status" value="1"/>
</dbReference>
<evidence type="ECO:0000256" key="5">
    <source>
        <dbReference type="ARBA" id="ARBA00044813"/>
    </source>
</evidence>
<sequence length="178" mass="19022">MIEVRFHGRGGQGAVTAAEILAKAAFEDGKYCQAFPFFGVERRGAPVMAFTRIDDQPIRRRYQVYNPDYVVVLDDGLLEVVDVFSGLKDGGKIIINTNNGVETINGAEIHKVDATGIALDILGVPIVNTILLGAFAGVTGAVSIESIIKIIKETFSGEIGEKNAKAAKLAYDAAKEGH</sequence>
<dbReference type="EC" id="1.2.7.1" evidence="2"/>
<dbReference type="InterPro" id="IPR002869">
    <property type="entry name" value="Pyrv_flavodox_OxRed_cen"/>
</dbReference>
<feature type="domain" description="Pyruvate/ketoisovalerate oxidoreductase catalytic" evidence="8">
    <location>
        <begin position="10"/>
        <end position="172"/>
    </location>
</feature>
<comment type="caution">
    <text evidence="9">The sequence shown here is derived from an EMBL/GenBank/DDBJ whole genome shotgun (WGS) entry which is preliminary data.</text>
</comment>
<dbReference type="NCBIfam" id="NF006321">
    <property type="entry name" value="PRK08534.1"/>
    <property type="match status" value="1"/>
</dbReference>
<evidence type="ECO:0000256" key="1">
    <source>
        <dbReference type="ARBA" id="ARBA00011595"/>
    </source>
</evidence>
<proteinExistence type="predicted"/>
<dbReference type="GO" id="GO:0019164">
    <property type="term" value="F:pyruvate synthase activity"/>
    <property type="evidence" value="ECO:0007669"/>
    <property type="project" value="UniProtKB-EC"/>
</dbReference>
<evidence type="ECO:0000256" key="7">
    <source>
        <dbReference type="ARBA" id="ARBA00049357"/>
    </source>
</evidence>
<name>A0A8T5UUW2_9EURY</name>
<dbReference type="InterPro" id="IPR051626">
    <property type="entry name" value="Oxidoreductase_gamma_subunit"/>
</dbReference>